<feature type="compositionally biased region" description="Polar residues" evidence="2">
    <location>
        <begin position="142"/>
        <end position="157"/>
    </location>
</feature>
<dbReference type="InterPro" id="IPR000742">
    <property type="entry name" value="EGF"/>
</dbReference>
<comment type="caution">
    <text evidence="5">The sequence shown here is derived from an EMBL/GenBank/DDBJ whole genome shotgun (WGS) entry which is preliminary data.</text>
</comment>
<feature type="disulfide bond" evidence="1">
    <location>
        <begin position="332"/>
        <end position="341"/>
    </location>
</feature>
<feature type="compositionally biased region" description="Basic and acidic residues" evidence="2">
    <location>
        <begin position="161"/>
        <end position="170"/>
    </location>
</feature>
<dbReference type="CDD" id="cd00054">
    <property type="entry name" value="EGF_CA"/>
    <property type="match status" value="1"/>
</dbReference>
<evidence type="ECO:0000313" key="6">
    <source>
        <dbReference type="Proteomes" id="UP000735302"/>
    </source>
</evidence>
<keyword evidence="1" id="KW-0245">EGF-like domain</keyword>
<feature type="disulfide bond" evidence="1">
    <location>
        <begin position="311"/>
        <end position="321"/>
    </location>
</feature>
<feature type="compositionally biased region" description="Polar residues" evidence="2">
    <location>
        <begin position="172"/>
        <end position="219"/>
    </location>
</feature>
<gene>
    <name evidence="5" type="ORF">PoB_004233200</name>
</gene>
<evidence type="ECO:0000259" key="4">
    <source>
        <dbReference type="PROSITE" id="PS50026"/>
    </source>
</evidence>
<dbReference type="SUPFAM" id="SSF57196">
    <property type="entry name" value="EGF/Laminin"/>
    <property type="match status" value="2"/>
</dbReference>
<keyword evidence="1" id="KW-1015">Disulfide bond</keyword>
<dbReference type="PROSITE" id="PS01186">
    <property type="entry name" value="EGF_2"/>
    <property type="match status" value="1"/>
</dbReference>
<feature type="region of interest" description="Disordered" evidence="2">
    <location>
        <begin position="121"/>
        <end position="219"/>
    </location>
</feature>
<evidence type="ECO:0000313" key="5">
    <source>
        <dbReference type="EMBL" id="GFO15827.1"/>
    </source>
</evidence>
<proteinExistence type="predicted"/>
<evidence type="ECO:0000256" key="3">
    <source>
        <dbReference type="SAM" id="Phobius"/>
    </source>
</evidence>
<keyword evidence="3" id="KW-0812">Transmembrane</keyword>
<evidence type="ECO:0000256" key="1">
    <source>
        <dbReference type="PROSITE-ProRule" id="PRU00076"/>
    </source>
</evidence>
<dbReference type="EMBL" id="BLXT01004630">
    <property type="protein sequence ID" value="GFO15827.1"/>
    <property type="molecule type" value="Genomic_DNA"/>
</dbReference>
<organism evidence="5 6">
    <name type="scientific">Plakobranchus ocellatus</name>
    <dbReference type="NCBI Taxonomy" id="259542"/>
    <lineage>
        <taxon>Eukaryota</taxon>
        <taxon>Metazoa</taxon>
        <taxon>Spiralia</taxon>
        <taxon>Lophotrochozoa</taxon>
        <taxon>Mollusca</taxon>
        <taxon>Gastropoda</taxon>
        <taxon>Heterobranchia</taxon>
        <taxon>Euthyneura</taxon>
        <taxon>Panpulmonata</taxon>
        <taxon>Sacoglossa</taxon>
        <taxon>Placobranchoidea</taxon>
        <taxon>Plakobranchidae</taxon>
        <taxon>Plakobranchus</taxon>
    </lineage>
</organism>
<keyword evidence="3" id="KW-0472">Membrane</keyword>
<feature type="compositionally biased region" description="Polar residues" evidence="2">
    <location>
        <begin position="122"/>
        <end position="134"/>
    </location>
</feature>
<comment type="caution">
    <text evidence="1">Lacks conserved residue(s) required for the propagation of feature annotation.</text>
</comment>
<feature type="region of interest" description="Disordered" evidence="2">
    <location>
        <begin position="246"/>
        <end position="271"/>
    </location>
</feature>
<name>A0AAV4B9N0_9GAST</name>
<dbReference type="PROSITE" id="PS50026">
    <property type="entry name" value="EGF_3"/>
    <property type="match status" value="1"/>
</dbReference>
<dbReference type="Pfam" id="PF14670">
    <property type="entry name" value="FXa_inhibition"/>
    <property type="match status" value="1"/>
</dbReference>
<keyword evidence="3" id="KW-1133">Transmembrane helix</keyword>
<accession>A0AAV4B9N0</accession>
<keyword evidence="6" id="KW-1185">Reference proteome</keyword>
<dbReference type="AlphaFoldDB" id="A0AAV4B9N0"/>
<dbReference type="Proteomes" id="UP000735302">
    <property type="component" value="Unassembled WGS sequence"/>
</dbReference>
<dbReference type="Pfam" id="PF00008">
    <property type="entry name" value="EGF"/>
    <property type="match status" value="1"/>
</dbReference>
<feature type="compositionally biased region" description="Low complexity" evidence="2">
    <location>
        <begin position="262"/>
        <end position="271"/>
    </location>
</feature>
<feature type="transmembrane region" description="Helical" evidence="3">
    <location>
        <begin position="361"/>
        <end position="381"/>
    </location>
</feature>
<dbReference type="SMART" id="SM00181">
    <property type="entry name" value="EGF"/>
    <property type="match status" value="2"/>
</dbReference>
<feature type="compositionally biased region" description="Low complexity" evidence="2">
    <location>
        <begin position="246"/>
        <end position="255"/>
    </location>
</feature>
<feature type="domain" description="EGF-like" evidence="4">
    <location>
        <begin position="307"/>
        <end position="342"/>
    </location>
</feature>
<protein>
    <submittedName>
        <fullName evidence="5">Pro-epidermal growth factor</fullName>
    </submittedName>
</protein>
<sequence length="412" mass="43475">MDGLATWLGPGKVSDILAAVTDRDLWRDMIANAYKQGLMMMVIYLSIYPAAANPCLPTNGGCADFCVPRVNHVTCLCAEGFLLLPDRTSCIREDIHEVVPKAALSSTPESLEASTVRDLTLRRSSQSPNDSAFPSTFHGFSDKQTTASSTQFSSKSISADLPKEEDDRKAGQRSQHVPESTISEAFPKSTSLEAVPQSTTSVAAPKSTTSVAAPKSTTSVTALKPTTSTAIPQFTPLVAFSKSTTSMSLPMSTTSAGDIDTKSTTSTAAPQSTSLSAVLQSTILLVATESTTSSSVTGSNISASSTQDSTCDIVCQNNSTCVETDGLYSCLCEQGYTGKFCHQGPEKSPGKSTNTGSNSTGWIAGVITAVILLVLIAGLVYGYRVKRRRQVCNIFLAFLVQTMESMVSVTKG</sequence>
<reference evidence="5 6" key="1">
    <citation type="journal article" date="2021" name="Elife">
        <title>Chloroplast acquisition without the gene transfer in kleptoplastic sea slugs, Plakobranchus ocellatus.</title>
        <authorList>
            <person name="Maeda T."/>
            <person name="Takahashi S."/>
            <person name="Yoshida T."/>
            <person name="Shimamura S."/>
            <person name="Takaki Y."/>
            <person name="Nagai Y."/>
            <person name="Toyoda A."/>
            <person name="Suzuki Y."/>
            <person name="Arimoto A."/>
            <person name="Ishii H."/>
            <person name="Satoh N."/>
            <person name="Nishiyama T."/>
            <person name="Hasebe M."/>
            <person name="Maruyama T."/>
            <person name="Minagawa J."/>
            <person name="Obokata J."/>
            <person name="Shigenobu S."/>
        </authorList>
    </citation>
    <scope>NUCLEOTIDE SEQUENCE [LARGE SCALE GENOMIC DNA]</scope>
</reference>
<dbReference type="Gene3D" id="2.10.25.10">
    <property type="entry name" value="Laminin"/>
    <property type="match status" value="2"/>
</dbReference>
<dbReference type="PROSITE" id="PS00022">
    <property type="entry name" value="EGF_1"/>
    <property type="match status" value="1"/>
</dbReference>
<evidence type="ECO:0000256" key="2">
    <source>
        <dbReference type="SAM" id="MobiDB-lite"/>
    </source>
</evidence>